<name>A0A8H3IQP4_9LECA</name>
<reference evidence="1" key="1">
    <citation type="submission" date="2021-03" db="EMBL/GenBank/DDBJ databases">
        <authorList>
            <person name="Tagirdzhanova G."/>
        </authorList>
    </citation>
    <scope>NUCLEOTIDE SEQUENCE</scope>
</reference>
<gene>
    <name evidence="1" type="ORF">HETSPECPRED_005435</name>
</gene>
<evidence type="ECO:0000313" key="1">
    <source>
        <dbReference type="EMBL" id="CAF9923840.1"/>
    </source>
</evidence>
<dbReference type="AlphaFoldDB" id="A0A8H3IQP4"/>
<evidence type="ECO:0000313" key="2">
    <source>
        <dbReference type="Proteomes" id="UP000664521"/>
    </source>
</evidence>
<proteinExistence type="predicted"/>
<dbReference type="EMBL" id="CAJPDS010000034">
    <property type="protein sequence ID" value="CAF9923840.1"/>
    <property type="molecule type" value="Genomic_DNA"/>
</dbReference>
<keyword evidence="2" id="KW-1185">Reference proteome</keyword>
<accession>A0A8H3IQP4</accession>
<organism evidence="1 2">
    <name type="scientific">Heterodermia speciosa</name>
    <dbReference type="NCBI Taxonomy" id="116794"/>
    <lineage>
        <taxon>Eukaryota</taxon>
        <taxon>Fungi</taxon>
        <taxon>Dikarya</taxon>
        <taxon>Ascomycota</taxon>
        <taxon>Pezizomycotina</taxon>
        <taxon>Lecanoromycetes</taxon>
        <taxon>OSLEUM clade</taxon>
        <taxon>Lecanoromycetidae</taxon>
        <taxon>Caliciales</taxon>
        <taxon>Physciaceae</taxon>
        <taxon>Heterodermia</taxon>
    </lineage>
</organism>
<dbReference type="Proteomes" id="UP000664521">
    <property type="component" value="Unassembled WGS sequence"/>
</dbReference>
<protein>
    <submittedName>
        <fullName evidence="1">Uncharacterized protein</fullName>
    </submittedName>
</protein>
<comment type="caution">
    <text evidence="1">The sequence shown here is derived from an EMBL/GenBank/DDBJ whole genome shotgun (WGS) entry which is preliminary data.</text>
</comment>
<sequence length="229" mass="25902">MASHASSSVEFTSLPNENLSTIFAYAMINPVPVNLTDCIHRGREPWKGPPREAGSYEQWLDRLDRDQKQHQVDWIMANSISRRLRTIGKAAFFANKIFAFGWRELSQMEEGNVVGMGTLNTSVAVSHITAVQALVPGKSISDLPRFTFLPKLRVLQFQQFGAHRGIFETDRESPNRRVTELIAMLKGLNCSTRKTAEGESMVRFQLDHGSEDANRRLEELVRVIFGSYC</sequence>